<keyword evidence="8" id="KW-1208">Phospholipid metabolism</keyword>
<sequence length="312" mass="33373">MAGEKRFDRVALVVNSGSRSGAAAFEEVRGRLDDLGVPLGEWYQVTDGARLPEVVAEVADHHDLVVVGGGDGTLSTAVDHLAPRRVALGVLPLGTANDFARTLRIPFGLAGACETIAHGKVVDVDLGRIGDNHFVNVASIGLSVGVTRALTPRLKSRLGPLAYPLAAVRAYRAHQPFRARLEFPDGDHAPMEFDDLLQVAVGNGRHYGGGNVVSPTAGIDDNTLDVYAIPAGRVRDHLSIARLLRNGSVVRHQNVVHVTTRRLNLHAEPDQAINVDGEVVATTPQEFSVQRNALVVLVPQESDAARLDTRHP</sequence>
<dbReference type="GO" id="GO:0005524">
    <property type="term" value="F:ATP binding"/>
    <property type="evidence" value="ECO:0007669"/>
    <property type="project" value="UniProtKB-KW"/>
</dbReference>
<keyword evidence="3" id="KW-0808">Transferase</keyword>
<evidence type="ECO:0000256" key="3">
    <source>
        <dbReference type="ARBA" id="ARBA00022679"/>
    </source>
</evidence>
<dbReference type="EMBL" id="LT629732">
    <property type="protein sequence ID" value="SDR85765.1"/>
    <property type="molecule type" value="Genomic_DNA"/>
</dbReference>
<dbReference type="InterPro" id="IPR045540">
    <property type="entry name" value="YegS/DAGK_C"/>
</dbReference>
<dbReference type="InterPro" id="IPR001206">
    <property type="entry name" value="Diacylglycerol_kinase_cat_dom"/>
</dbReference>
<dbReference type="SUPFAM" id="SSF111331">
    <property type="entry name" value="NAD kinase/diacylglycerol kinase-like"/>
    <property type="match status" value="1"/>
</dbReference>
<comment type="cofactor">
    <cofactor evidence="1">
        <name>Mg(2+)</name>
        <dbReference type="ChEBI" id="CHEBI:18420"/>
    </cofactor>
</comment>
<name>A0A1H1MHB9_9ACTN</name>
<dbReference type="InterPro" id="IPR050187">
    <property type="entry name" value="Lipid_Phosphate_FormReg"/>
</dbReference>
<accession>A0A1H1MHB9</accession>
<protein>
    <submittedName>
        <fullName evidence="10">Lipid kinase, YegS/Rv2252/BmrU family</fullName>
    </submittedName>
</protein>
<keyword evidence="7" id="KW-0444">Lipid biosynthesis</keyword>
<evidence type="ECO:0000259" key="9">
    <source>
        <dbReference type="PROSITE" id="PS50146"/>
    </source>
</evidence>
<evidence type="ECO:0000313" key="10">
    <source>
        <dbReference type="EMBL" id="SDR85765.1"/>
    </source>
</evidence>
<dbReference type="AlphaFoldDB" id="A0A1H1MHB9"/>
<dbReference type="NCBIfam" id="TIGR00147">
    <property type="entry name" value="YegS/Rv2252/BmrU family lipid kinase"/>
    <property type="match status" value="1"/>
</dbReference>
<dbReference type="Proteomes" id="UP000198983">
    <property type="component" value="Chromosome I"/>
</dbReference>
<keyword evidence="4" id="KW-0547">Nucleotide-binding</keyword>
<dbReference type="RefSeq" id="WP_092650654.1">
    <property type="nucleotide sequence ID" value="NZ_LT629732.1"/>
</dbReference>
<comment type="similarity">
    <text evidence="2">Belongs to the diacylglycerol/lipid kinase family.</text>
</comment>
<dbReference type="NCBIfam" id="NF009604">
    <property type="entry name" value="PRK13057.1"/>
    <property type="match status" value="1"/>
</dbReference>
<evidence type="ECO:0000256" key="4">
    <source>
        <dbReference type="ARBA" id="ARBA00022741"/>
    </source>
</evidence>
<evidence type="ECO:0000256" key="5">
    <source>
        <dbReference type="ARBA" id="ARBA00022777"/>
    </source>
</evidence>
<evidence type="ECO:0000256" key="2">
    <source>
        <dbReference type="ARBA" id="ARBA00005983"/>
    </source>
</evidence>
<dbReference type="OrthoDB" id="142078at2"/>
<feature type="domain" description="DAGKc" evidence="9">
    <location>
        <begin position="5"/>
        <end position="133"/>
    </location>
</feature>
<keyword evidence="7" id="KW-0594">Phospholipid biosynthesis</keyword>
<keyword evidence="7" id="KW-0443">Lipid metabolism</keyword>
<evidence type="ECO:0000256" key="7">
    <source>
        <dbReference type="ARBA" id="ARBA00023209"/>
    </source>
</evidence>
<dbReference type="Gene3D" id="3.40.50.10330">
    <property type="entry name" value="Probable inorganic polyphosphate/atp-NAD kinase, domain 1"/>
    <property type="match status" value="1"/>
</dbReference>
<dbReference type="SMART" id="SM00046">
    <property type="entry name" value="DAGKc"/>
    <property type="match status" value="1"/>
</dbReference>
<dbReference type="GO" id="GO:0016301">
    <property type="term" value="F:kinase activity"/>
    <property type="evidence" value="ECO:0007669"/>
    <property type="project" value="UniProtKB-KW"/>
</dbReference>
<dbReference type="InterPro" id="IPR016064">
    <property type="entry name" value="NAD/diacylglycerol_kinase_sf"/>
</dbReference>
<evidence type="ECO:0000256" key="6">
    <source>
        <dbReference type="ARBA" id="ARBA00022840"/>
    </source>
</evidence>
<dbReference type="Pfam" id="PF19279">
    <property type="entry name" value="YegS_C"/>
    <property type="match status" value="1"/>
</dbReference>
<evidence type="ECO:0000256" key="8">
    <source>
        <dbReference type="ARBA" id="ARBA00023264"/>
    </source>
</evidence>
<dbReference type="STRING" id="117157.SAMN04489717_0812"/>
<dbReference type="Gene3D" id="2.60.200.40">
    <property type="match status" value="1"/>
</dbReference>
<gene>
    <name evidence="10" type="ORF">SAMN04489717_0812</name>
</gene>
<dbReference type="InterPro" id="IPR017438">
    <property type="entry name" value="ATP-NAD_kinase_N"/>
</dbReference>
<proteinExistence type="inferred from homology"/>
<reference evidence="10 11" key="1">
    <citation type="submission" date="2016-10" db="EMBL/GenBank/DDBJ databases">
        <authorList>
            <person name="de Groot N.N."/>
        </authorList>
    </citation>
    <scope>NUCLEOTIDE SEQUENCE [LARGE SCALE GENOMIC DNA]</scope>
    <source>
        <strain evidence="10 11">DSM 22024</strain>
    </source>
</reference>
<dbReference type="PANTHER" id="PTHR12358:SF54">
    <property type="entry name" value="SPHINGOSINE KINASE RELATED PROTEIN"/>
    <property type="match status" value="1"/>
</dbReference>
<keyword evidence="6" id="KW-0067">ATP-binding</keyword>
<organism evidence="10 11">
    <name type="scientific">Actinopolymorpha singaporensis</name>
    <dbReference type="NCBI Taxonomy" id="117157"/>
    <lineage>
        <taxon>Bacteria</taxon>
        <taxon>Bacillati</taxon>
        <taxon>Actinomycetota</taxon>
        <taxon>Actinomycetes</taxon>
        <taxon>Propionibacteriales</taxon>
        <taxon>Actinopolymorphaceae</taxon>
        <taxon>Actinopolymorpha</taxon>
    </lineage>
</organism>
<keyword evidence="11" id="KW-1185">Reference proteome</keyword>
<dbReference type="PROSITE" id="PS50146">
    <property type="entry name" value="DAGK"/>
    <property type="match status" value="1"/>
</dbReference>
<dbReference type="InterPro" id="IPR005218">
    <property type="entry name" value="Diacylglycerol/lipid_kinase"/>
</dbReference>
<dbReference type="Pfam" id="PF00781">
    <property type="entry name" value="DAGK_cat"/>
    <property type="match status" value="1"/>
</dbReference>
<evidence type="ECO:0000313" key="11">
    <source>
        <dbReference type="Proteomes" id="UP000198983"/>
    </source>
</evidence>
<dbReference type="GO" id="GO:0008654">
    <property type="term" value="P:phospholipid biosynthetic process"/>
    <property type="evidence" value="ECO:0007669"/>
    <property type="project" value="UniProtKB-KW"/>
</dbReference>
<evidence type="ECO:0000256" key="1">
    <source>
        <dbReference type="ARBA" id="ARBA00001946"/>
    </source>
</evidence>
<keyword evidence="5 10" id="KW-0418">Kinase</keyword>
<dbReference type="PANTHER" id="PTHR12358">
    <property type="entry name" value="SPHINGOSINE KINASE"/>
    <property type="match status" value="1"/>
</dbReference>